<evidence type="ECO:0000313" key="1">
    <source>
        <dbReference type="EMBL" id="KAJ3542925.1"/>
    </source>
</evidence>
<dbReference type="EMBL" id="JANRMS010000269">
    <property type="protein sequence ID" value="KAJ3542925.1"/>
    <property type="molecule type" value="Genomic_DNA"/>
</dbReference>
<reference evidence="1" key="1">
    <citation type="submission" date="2022-08" db="EMBL/GenBank/DDBJ databases">
        <title>Genome Sequence of Fusarium decemcellulare.</title>
        <authorList>
            <person name="Buettner E."/>
        </authorList>
    </citation>
    <scope>NUCLEOTIDE SEQUENCE</scope>
    <source>
        <strain evidence="1">Babe19</strain>
    </source>
</reference>
<accession>A0ACC1SN47</accession>
<name>A0ACC1SN47_9HYPO</name>
<organism evidence="1 2">
    <name type="scientific">Fusarium decemcellulare</name>
    <dbReference type="NCBI Taxonomy" id="57161"/>
    <lineage>
        <taxon>Eukaryota</taxon>
        <taxon>Fungi</taxon>
        <taxon>Dikarya</taxon>
        <taxon>Ascomycota</taxon>
        <taxon>Pezizomycotina</taxon>
        <taxon>Sordariomycetes</taxon>
        <taxon>Hypocreomycetidae</taxon>
        <taxon>Hypocreales</taxon>
        <taxon>Nectriaceae</taxon>
        <taxon>Fusarium</taxon>
        <taxon>Fusarium decemcellulare species complex</taxon>
    </lineage>
</organism>
<evidence type="ECO:0000313" key="2">
    <source>
        <dbReference type="Proteomes" id="UP001148629"/>
    </source>
</evidence>
<proteinExistence type="predicted"/>
<dbReference type="Proteomes" id="UP001148629">
    <property type="component" value="Unassembled WGS sequence"/>
</dbReference>
<protein>
    <submittedName>
        <fullName evidence="1">Uncharacterized protein</fullName>
    </submittedName>
</protein>
<sequence>MSSIKQDCKLRVAVVGVGMGGVAAGLDLLELPNVDIQLYERSVEHRLAGAWLGVTPSALKRLVDWVEEERVDQVITRRYNAFTALHWQTGDILHRPEQVDGAKLTKAERLNQMGVSNAIRSELHQLTLKLLPQGLVHTGKKCLSLEETSDGVSIKFEDGTDAVADLVIAADGINSGIRKAFDPDYTVKYLGNIVYTCFGDYNELKRDIPDLPEDDLVLYRGNCLVFMGYVGLNQYALELIVPEDMPESQTVRWNTIADEARLNRLLEYFKDWTPMINQFVRFAMKHNIDMVMLPRIRGGWAPSMIASNRIAYIGDAAHPTAGAFSSGTSFAWEDSSTLASALKYAYQKHKNQWDAGTVGDALHIYDEIRSTHYKKVFQQVMKFEEGWKNDLEDMAVNVSANDIHWITNHDAKEAFKSWEKDHPIE</sequence>
<keyword evidence="2" id="KW-1185">Reference proteome</keyword>
<comment type="caution">
    <text evidence="1">The sequence shown here is derived from an EMBL/GenBank/DDBJ whole genome shotgun (WGS) entry which is preliminary data.</text>
</comment>
<gene>
    <name evidence="1" type="ORF">NM208_g3843</name>
</gene>